<comment type="caution">
    <text evidence="2">The sequence shown here is derived from an EMBL/GenBank/DDBJ whole genome shotgun (WGS) entry which is preliminary data.</text>
</comment>
<organism evidence="2 3">
    <name type="scientific">Candidatus Syntropharchaeum caldarium</name>
    <dbReference type="NCBI Taxonomy" id="1838285"/>
    <lineage>
        <taxon>Archaea</taxon>
        <taxon>Methanobacteriati</taxon>
        <taxon>Methanobacteriota</taxon>
        <taxon>Stenosarchaea group</taxon>
        <taxon>Methanomicrobia</taxon>
        <taxon>Methanosarcinales</taxon>
        <taxon>ANME-2 cluster</taxon>
        <taxon>Candidatus Syntropharchaeum</taxon>
    </lineage>
</organism>
<dbReference type="InterPro" id="IPR050723">
    <property type="entry name" value="CFA/CMAS"/>
</dbReference>
<dbReference type="Pfam" id="PF13649">
    <property type="entry name" value="Methyltransf_25"/>
    <property type="match status" value="1"/>
</dbReference>
<dbReference type="CDD" id="cd02440">
    <property type="entry name" value="AdoMet_MTases"/>
    <property type="match status" value="1"/>
</dbReference>
<dbReference type="InterPro" id="IPR041698">
    <property type="entry name" value="Methyltransf_25"/>
</dbReference>
<reference evidence="2" key="1">
    <citation type="submission" date="2016-05" db="EMBL/GenBank/DDBJ databases">
        <title>Microbial consortia oxidize butane by reversing methanogenesis.</title>
        <authorList>
            <person name="Laso-Perez R."/>
            <person name="Richter M."/>
            <person name="Wegener G."/>
            <person name="Musat F."/>
        </authorList>
    </citation>
    <scope>NUCLEOTIDE SEQUENCE [LARGE SCALE GENOMIC DNA]</scope>
    <source>
        <strain evidence="2">BOX2</strain>
    </source>
</reference>
<protein>
    <submittedName>
        <fullName evidence="2">SAM-dependent methlyltransferase</fullName>
    </submittedName>
</protein>
<feature type="domain" description="Methyltransferase" evidence="1">
    <location>
        <begin position="63"/>
        <end position="154"/>
    </location>
</feature>
<dbReference type="PANTHER" id="PTHR43667">
    <property type="entry name" value="CYCLOPROPANE-FATTY-ACYL-PHOSPHOLIPID SYNTHASE"/>
    <property type="match status" value="1"/>
</dbReference>
<name>A0A1F2PCB3_9EURY</name>
<evidence type="ECO:0000313" key="2">
    <source>
        <dbReference type="EMBL" id="OFV68664.1"/>
    </source>
</evidence>
<dbReference type="SUPFAM" id="SSF53335">
    <property type="entry name" value="S-adenosyl-L-methionine-dependent methyltransferases"/>
    <property type="match status" value="1"/>
</dbReference>
<accession>A0A1F2PCB3</accession>
<sequence length="273" mass="31771">MIRAIDWNKRWMEAMENSSLRRCRENMTAFWNRRARRYNEAVKRNNRSMEMISKLDIDPAYTVLDIGAGPGTLTIPLAKRVKHVTVVEPSSGMLVCLKENARSEGLKNITCINKRWEDIVPGVDLDEHDLVIASYSLAMLDMKEALSKMNRVARRSVYLFDFAGGRMKGYSELWPRLYGEEFRARPDYIYLYNILYEMGIYANVEISKTEFKERFSSLNEAIEEWKENLGVSTPEAEEVIRTYLSANLVEEDGAFYLKNEIKSAMIWWKKTDG</sequence>
<dbReference type="Gene3D" id="3.40.50.150">
    <property type="entry name" value="Vaccinia Virus protein VP39"/>
    <property type="match status" value="1"/>
</dbReference>
<dbReference type="Proteomes" id="UP000186940">
    <property type="component" value="Unassembled WGS sequence"/>
</dbReference>
<dbReference type="AlphaFoldDB" id="A0A1F2PCB3"/>
<dbReference type="GO" id="GO:0016740">
    <property type="term" value="F:transferase activity"/>
    <property type="evidence" value="ECO:0007669"/>
    <property type="project" value="UniProtKB-KW"/>
</dbReference>
<keyword evidence="3" id="KW-1185">Reference proteome</keyword>
<dbReference type="EMBL" id="LYOS01000001">
    <property type="protein sequence ID" value="OFV68664.1"/>
    <property type="molecule type" value="Genomic_DNA"/>
</dbReference>
<dbReference type="PANTHER" id="PTHR43667:SF2">
    <property type="entry name" value="FATTY ACID C-METHYL TRANSFERASE"/>
    <property type="match status" value="1"/>
</dbReference>
<gene>
    <name evidence="2" type="ORF">SCAL_000340</name>
</gene>
<dbReference type="InterPro" id="IPR029063">
    <property type="entry name" value="SAM-dependent_MTases_sf"/>
</dbReference>
<dbReference type="STRING" id="1838285.SCAL_000340"/>
<proteinExistence type="predicted"/>
<evidence type="ECO:0000313" key="3">
    <source>
        <dbReference type="Proteomes" id="UP000186940"/>
    </source>
</evidence>
<evidence type="ECO:0000259" key="1">
    <source>
        <dbReference type="Pfam" id="PF13649"/>
    </source>
</evidence>